<evidence type="ECO:0000256" key="5">
    <source>
        <dbReference type="ARBA" id="ARBA00022698"/>
    </source>
</evidence>
<evidence type="ECO:0000256" key="2">
    <source>
        <dbReference type="ARBA" id="ARBA00012039"/>
    </source>
</evidence>
<comment type="catalytic activity">
    <reaction evidence="1">
        <text>Cleavage of peptide bonds with very broad specificity.</text>
        <dbReference type="EC" id="3.4.25.1"/>
    </reaction>
</comment>
<dbReference type="GO" id="GO:0005737">
    <property type="term" value="C:cytoplasm"/>
    <property type="evidence" value="ECO:0007669"/>
    <property type="project" value="TreeGrafter"/>
</dbReference>
<evidence type="ECO:0000256" key="3">
    <source>
        <dbReference type="ARBA" id="ARBA00022490"/>
    </source>
</evidence>
<evidence type="ECO:0000256" key="4">
    <source>
        <dbReference type="ARBA" id="ARBA00022670"/>
    </source>
</evidence>
<gene>
    <name evidence="8" type="ORF">METZ01_LOCUS93891</name>
</gene>
<name>A0A381VN05_9ZZZZ</name>
<keyword evidence="3" id="KW-0963">Cytoplasm</keyword>
<dbReference type="GO" id="GO:0051603">
    <property type="term" value="P:proteolysis involved in protein catabolic process"/>
    <property type="evidence" value="ECO:0007669"/>
    <property type="project" value="InterPro"/>
</dbReference>
<dbReference type="PANTHER" id="PTHR32194:SF0">
    <property type="entry name" value="ATP-DEPENDENT PROTEASE SUBUNIT HSLV"/>
    <property type="match status" value="1"/>
</dbReference>
<keyword evidence="5" id="KW-0888">Threonine protease</keyword>
<dbReference type="EMBL" id="UINC01009145">
    <property type="protein sequence ID" value="SVA41037.1"/>
    <property type="molecule type" value="Genomic_DNA"/>
</dbReference>
<dbReference type="Gene3D" id="3.60.20.10">
    <property type="entry name" value="Glutamine Phosphoribosylpyrophosphate, subunit 1, domain 1"/>
    <property type="match status" value="1"/>
</dbReference>
<dbReference type="PANTHER" id="PTHR32194">
    <property type="entry name" value="METALLOPROTEASE TLDD"/>
    <property type="match status" value="1"/>
</dbReference>
<dbReference type="InterPro" id="IPR029055">
    <property type="entry name" value="Ntn_hydrolases_N"/>
</dbReference>
<dbReference type="InterPro" id="IPR023333">
    <property type="entry name" value="Proteasome_suB-type"/>
</dbReference>
<evidence type="ECO:0000256" key="7">
    <source>
        <dbReference type="ARBA" id="ARBA00022942"/>
    </source>
</evidence>
<dbReference type="GO" id="GO:0004298">
    <property type="term" value="F:threonine-type endopeptidase activity"/>
    <property type="evidence" value="ECO:0007669"/>
    <property type="project" value="UniProtKB-KW"/>
</dbReference>
<proteinExistence type="predicted"/>
<dbReference type="PROSITE" id="PS51476">
    <property type="entry name" value="PROTEASOME_BETA_2"/>
    <property type="match status" value="1"/>
</dbReference>
<protein>
    <recommendedName>
        <fullName evidence="2">proteasome endopeptidase complex</fullName>
        <ecNumber evidence="2">3.4.25.1</ecNumber>
    </recommendedName>
</protein>
<dbReference type="InterPro" id="IPR001353">
    <property type="entry name" value="Proteasome_sua/b"/>
</dbReference>
<sequence>MTENLERIHTSGDFLELLKRSGHYPQKVPSGISENKALEIPQGTTVLAFHYKDGIIVAGDRRATAGNAIMYDRCDKVIPIDDFSLMAIAGVPATAFEMARILSHNFEYYRRSQLRTMSTEGKVRALSKLLKDNVGMALQGVGGVSPLFAIYDKEQKKVFLYFYDMLGAEFQILTHVATGSGSPMIKGVLEH</sequence>
<reference evidence="8" key="1">
    <citation type="submission" date="2018-05" db="EMBL/GenBank/DDBJ databases">
        <authorList>
            <person name="Lanie J.A."/>
            <person name="Ng W.-L."/>
            <person name="Kazmierczak K.M."/>
            <person name="Andrzejewski T.M."/>
            <person name="Davidsen T.M."/>
            <person name="Wayne K.J."/>
            <person name="Tettelin H."/>
            <person name="Glass J.I."/>
            <person name="Rusch D."/>
            <person name="Podicherti R."/>
            <person name="Tsui H.-C.T."/>
            <person name="Winkler M.E."/>
        </authorList>
    </citation>
    <scope>NUCLEOTIDE SEQUENCE</scope>
</reference>
<organism evidence="8">
    <name type="scientific">marine metagenome</name>
    <dbReference type="NCBI Taxonomy" id="408172"/>
    <lineage>
        <taxon>unclassified sequences</taxon>
        <taxon>metagenomes</taxon>
        <taxon>ecological metagenomes</taxon>
    </lineage>
</organism>
<feature type="non-terminal residue" evidence="8">
    <location>
        <position position="191"/>
    </location>
</feature>
<evidence type="ECO:0000256" key="1">
    <source>
        <dbReference type="ARBA" id="ARBA00001198"/>
    </source>
</evidence>
<keyword evidence="4" id="KW-0645">Protease</keyword>
<dbReference type="EC" id="3.4.25.1" evidence="2"/>
<dbReference type="AlphaFoldDB" id="A0A381VN05"/>
<keyword evidence="6" id="KW-0378">Hydrolase</keyword>
<dbReference type="InterPro" id="IPR000243">
    <property type="entry name" value="Pept_T1A_subB"/>
</dbReference>
<accession>A0A381VN05</accession>
<dbReference type="GO" id="GO:0019774">
    <property type="term" value="C:proteasome core complex, beta-subunit complex"/>
    <property type="evidence" value="ECO:0007669"/>
    <property type="project" value="UniProtKB-ARBA"/>
</dbReference>
<dbReference type="Pfam" id="PF00227">
    <property type="entry name" value="Proteasome"/>
    <property type="match status" value="1"/>
</dbReference>
<evidence type="ECO:0000256" key="6">
    <source>
        <dbReference type="ARBA" id="ARBA00022801"/>
    </source>
</evidence>
<dbReference type="SUPFAM" id="SSF56235">
    <property type="entry name" value="N-terminal nucleophile aminohydrolases (Ntn hydrolases)"/>
    <property type="match status" value="1"/>
</dbReference>
<dbReference type="PRINTS" id="PR00141">
    <property type="entry name" value="PROTEASOME"/>
</dbReference>
<keyword evidence="7" id="KW-0647">Proteasome</keyword>
<evidence type="ECO:0000313" key="8">
    <source>
        <dbReference type="EMBL" id="SVA41037.1"/>
    </source>
</evidence>